<dbReference type="SUPFAM" id="SSF53590">
    <property type="entry name" value="Nucleoside hydrolase"/>
    <property type="match status" value="1"/>
</dbReference>
<evidence type="ECO:0000256" key="3">
    <source>
        <dbReference type="ARBA" id="ARBA00023295"/>
    </source>
</evidence>
<feature type="domain" description="Inosine/uridine-preferring nucleoside hydrolase" evidence="4">
    <location>
        <begin position="9"/>
        <end position="365"/>
    </location>
</feature>
<keyword evidence="2" id="KW-0378">Hydrolase</keyword>
<dbReference type="PANTHER" id="PTHR12304">
    <property type="entry name" value="INOSINE-URIDINE PREFERRING NUCLEOSIDE HYDROLASE"/>
    <property type="match status" value="1"/>
</dbReference>
<dbReference type="InParanoid" id="A0A0C3A667"/>
<organism evidence="5 6">
    <name type="scientific">Scleroderma citrinum Foug A</name>
    <dbReference type="NCBI Taxonomy" id="1036808"/>
    <lineage>
        <taxon>Eukaryota</taxon>
        <taxon>Fungi</taxon>
        <taxon>Dikarya</taxon>
        <taxon>Basidiomycota</taxon>
        <taxon>Agaricomycotina</taxon>
        <taxon>Agaricomycetes</taxon>
        <taxon>Agaricomycetidae</taxon>
        <taxon>Boletales</taxon>
        <taxon>Sclerodermatineae</taxon>
        <taxon>Sclerodermataceae</taxon>
        <taxon>Scleroderma</taxon>
    </lineage>
</organism>
<accession>A0A0C3A667</accession>
<sequence>MTPTKKIPVIIDTDPGVDDVLAILLALASPELEILAYVVSFGNTDVNAVCENIYRLYQAVGHQIASCPEDKARFPNYAPDVPPILALGPSGPLQGNRHLARYFHGRDGLGNVSESHPDLNVSFEDKYDAFRANFTTTSKSAVQVVLELLQSREERSITYIALGPLTGLALLMRQHREVVRKRIGKVVIMGGALDVPGNATPVAEFNIFADAYAAKELLCPDSPADGLPLERVILLPLDITNLHEIPFPFYVERVDSTFESTRKPSIASNKQPLIHFSSAVFERTREVMITFGKDALELHDIAAVWCALEHPPDPADTEDDLPCMSPGWVAVRRKFDIERAGEFTAGMLIVDRRIRAQPEQHPHTVDPMDSNLLSAQAEIDDLETPDSDKGIYCIVETPGPEALLRLLTKRVWGMDV</sequence>
<gene>
    <name evidence="5" type="ORF">SCLCIDRAFT_823274</name>
</gene>
<reference evidence="6" key="2">
    <citation type="submission" date="2015-01" db="EMBL/GenBank/DDBJ databases">
        <title>Evolutionary Origins and Diversification of the Mycorrhizal Mutualists.</title>
        <authorList>
            <consortium name="DOE Joint Genome Institute"/>
            <consortium name="Mycorrhizal Genomics Consortium"/>
            <person name="Kohler A."/>
            <person name="Kuo A."/>
            <person name="Nagy L.G."/>
            <person name="Floudas D."/>
            <person name="Copeland A."/>
            <person name="Barry K.W."/>
            <person name="Cichocki N."/>
            <person name="Veneault-Fourrey C."/>
            <person name="LaButti K."/>
            <person name="Lindquist E.A."/>
            <person name="Lipzen A."/>
            <person name="Lundell T."/>
            <person name="Morin E."/>
            <person name="Murat C."/>
            <person name="Riley R."/>
            <person name="Ohm R."/>
            <person name="Sun H."/>
            <person name="Tunlid A."/>
            <person name="Henrissat B."/>
            <person name="Grigoriev I.V."/>
            <person name="Hibbett D.S."/>
            <person name="Martin F."/>
        </authorList>
    </citation>
    <scope>NUCLEOTIDE SEQUENCE [LARGE SCALE GENOMIC DNA]</scope>
    <source>
        <strain evidence="6">Foug A</strain>
    </source>
</reference>
<dbReference type="Pfam" id="PF01156">
    <property type="entry name" value="IU_nuc_hydro"/>
    <property type="match status" value="1"/>
</dbReference>
<dbReference type="AlphaFoldDB" id="A0A0C3A667"/>
<dbReference type="InterPro" id="IPR023186">
    <property type="entry name" value="IUNH"/>
</dbReference>
<dbReference type="Gene3D" id="3.90.245.10">
    <property type="entry name" value="Ribonucleoside hydrolase-like"/>
    <property type="match status" value="1"/>
</dbReference>
<evidence type="ECO:0000256" key="2">
    <source>
        <dbReference type="ARBA" id="ARBA00022801"/>
    </source>
</evidence>
<dbReference type="GO" id="GO:0008477">
    <property type="term" value="F:purine nucleosidase activity"/>
    <property type="evidence" value="ECO:0007669"/>
    <property type="project" value="TreeGrafter"/>
</dbReference>
<keyword evidence="6" id="KW-1185">Reference proteome</keyword>
<dbReference type="HOGENOM" id="CLU_036838_9_2_1"/>
<evidence type="ECO:0000259" key="4">
    <source>
        <dbReference type="Pfam" id="PF01156"/>
    </source>
</evidence>
<name>A0A0C3A667_9AGAM</name>
<dbReference type="PANTHER" id="PTHR12304:SF56">
    <property type="entry name" value="HYDROLASE, PUTATIVE (AFU_ORTHOLOGUE AFUA_1G11790)-RELATED"/>
    <property type="match status" value="1"/>
</dbReference>
<evidence type="ECO:0000313" key="6">
    <source>
        <dbReference type="Proteomes" id="UP000053989"/>
    </source>
</evidence>
<comment type="similarity">
    <text evidence="1">Belongs to the IUNH family.</text>
</comment>
<proteinExistence type="inferred from homology"/>
<dbReference type="GO" id="GO:0006152">
    <property type="term" value="P:purine nucleoside catabolic process"/>
    <property type="evidence" value="ECO:0007669"/>
    <property type="project" value="TreeGrafter"/>
</dbReference>
<evidence type="ECO:0000256" key="1">
    <source>
        <dbReference type="ARBA" id="ARBA00009176"/>
    </source>
</evidence>
<dbReference type="OrthoDB" id="5783963at2759"/>
<dbReference type="Proteomes" id="UP000053989">
    <property type="component" value="Unassembled WGS sequence"/>
</dbReference>
<dbReference type="InterPro" id="IPR001910">
    <property type="entry name" value="Inosine/uridine_hydrolase_dom"/>
</dbReference>
<dbReference type="InterPro" id="IPR036452">
    <property type="entry name" value="Ribo_hydro-like"/>
</dbReference>
<protein>
    <recommendedName>
        <fullName evidence="4">Inosine/uridine-preferring nucleoside hydrolase domain-containing protein</fullName>
    </recommendedName>
</protein>
<evidence type="ECO:0000313" key="5">
    <source>
        <dbReference type="EMBL" id="KIM69178.1"/>
    </source>
</evidence>
<dbReference type="STRING" id="1036808.A0A0C3A667"/>
<keyword evidence="3" id="KW-0326">Glycosidase</keyword>
<dbReference type="EMBL" id="KN822007">
    <property type="protein sequence ID" value="KIM69178.1"/>
    <property type="molecule type" value="Genomic_DNA"/>
</dbReference>
<dbReference type="GO" id="GO:0005829">
    <property type="term" value="C:cytosol"/>
    <property type="evidence" value="ECO:0007669"/>
    <property type="project" value="TreeGrafter"/>
</dbReference>
<reference evidence="5 6" key="1">
    <citation type="submission" date="2014-04" db="EMBL/GenBank/DDBJ databases">
        <authorList>
            <consortium name="DOE Joint Genome Institute"/>
            <person name="Kuo A."/>
            <person name="Kohler A."/>
            <person name="Nagy L.G."/>
            <person name="Floudas D."/>
            <person name="Copeland A."/>
            <person name="Barry K.W."/>
            <person name="Cichocki N."/>
            <person name="Veneault-Fourrey C."/>
            <person name="LaButti K."/>
            <person name="Lindquist E.A."/>
            <person name="Lipzen A."/>
            <person name="Lundell T."/>
            <person name="Morin E."/>
            <person name="Murat C."/>
            <person name="Sun H."/>
            <person name="Tunlid A."/>
            <person name="Henrissat B."/>
            <person name="Grigoriev I.V."/>
            <person name="Hibbett D.S."/>
            <person name="Martin F."/>
            <person name="Nordberg H.P."/>
            <person name="Cantor M.N."/>
            <person name="Hua S.X."/>
        </authorList>
    </citation>
    <scope>NUCLEOTIDE SEQUENCE [LARGE SCALE GENOMIC DNA]</scope>
    <source>
        <strain evidence="5 6">Foug A</strain>
    </source>
</reference>